<reference evidence="2" key="1">
    <citation type="journal article" date="2008" name="Nat. Genet.">
        <title>The Pristionchus pacificus genome provides a unique perspective on nematode lifestyle and parasitism.</title>
        <authorList>
            <person name="Dieterich C."/>
            <person name="Clifton S.W."/>
            <person name="Schuster L.N."/>
            <person name="Chinwalla A."/>
            <person name="Delehaunty K."/>
            <person name="Dinkelacker I."/>
            <person name="Fulton L."/>
            <person name="Fulton R."/>
            <person name="Godfrey J."/>
            <person name="Minx P."/>
            <person name="Mitreva M."/>
            <person name="Roeseler W."/>
            <person name="Tian H."/>
            <person name="Witte H."/>
            <person name="Yang S.P."/>
            <person name="Wilson R.K."/>
            <person name="Sommer R.J."/>
        </authorList>
    </citation>
    <scope>NUCLEOTIDE SEQUENCE [LARGE SCALE GENOMIC DNA]</scope>
    <source>
        <strain evidence="2">PS312</strain>
    </source>
</reference>
<dbReference type="InterPro" id="IPR036291">
    <property type="entry name" value="NAD(P)-bd_dom_sf"/>
</dbReference>
<sequence length="850" mass="94855">MQYQMAKNFVKPMIEKNHGHVVTIASIAGKIGGSLVVDYCASKFAAVGFHESLAAELNKKRRHQDDSRLSVLHQHWNRLVSILEPEYVVDCIMEAVLTNKAELIMPRTIYAVLAIHNAIKQIRHAFTIISIIFAIPCLFVIVSCSKKVTTRYSKCIALIVMLGVANDLVLQWMWDPLLLAPTICYLRDNPLIPLPGSSHLYYKIWATIIDLNVPVFFACFMERHQAVQSPGSRWVIAPWCRDVFAAVSVLIGFAVTYLLRIAEMSEDSQQQLLMSLVARWSTVDVMRAGCYDYYSFLMFDLNGAFGLIVCTLFVTAISLHTFGSIRKTSSLSDAVKSFNVSMSRVLAIQAIVPLVFIAFPIIASLGCLLANVQSPLHASLCHLLISAHSPVHSLVLLTATPIHVKLTMENYLYIHNTIKKVRHACTVIPIIFAVPCLFVIVSCSKRVTKRYSLCIAMIVMIWAPLMLGPSLCFLRDNPLIQLPGGCNIYYVSMGKSIGASISTFTGILVLNSQSEHSSAICVLYGKTSGRGNATVPVVFIIFPIVASLICILADVQSPDSPSMESYLHVHYTIIKFRHACTILAIIFAIPSLFVIFTCSKTVTKRYSLFIAMIVMLGVANDVVFQWMWDPILLAPAICILRLKTMQDEFWVTIIGLNISLFYACFTERHQDMNFFEAVQSPGSRWVFPLKFHYIFGAVVVLLGFAVTNLLRSIAARWPTVDVMRASCYDYFPYLIFDVNSSVGLLLWIMFVATISFHTFVSIRQTSSLSEAMKSFNVSMSKVLAIQAMVPVVFIAFPNVVSLICMLANVESPVYIAFCNLLVATHSPVHSIVLLTITPIYRKKLMETARC</sequence>
<dbReference type="OrthoDB" id="10253736at2759"/>
<evidence type="ECO:0000313" key="1">
    <source>
        <dbReference type="EnsemblMetazoa" id="PPA29737.1"/>
    </source>
</evidence>
<dbReference type="InterPro" id="IPR019422">
    <property type="entry name" value="7TM_GPCR_serpentine_rcpt_Srh"/>
</dbReference>
<keyword evidence="2" id="KW-1185">Reference proteome</keyword>
<dbReference type="Proteomes" id="UP000005239">
    <property type="component" value="Unassembled WGS sequence"/>
</dbReference>
<protein>
    <submittedName>
        <fullName evidence="1">G protein-coupled receptor</fullName>
    </submittedName>
</protein>
<name>A0A2A6CQC8_PRIPA</name>
<dbReference type="SUPFAM" id="SSF51735">
    <property type="entry name" value="NAD(P)-binding Rossmann-fold domains"/>
    <property type="match status" value="1"/>
</dbReference>
<dbReference type="Pfam" id="PF00106">
    <property type="entry name" value="adh_short"/>
    <property type="match status" value="1"/>
</dbReference>
<dbReference type="GO" id="GO:0016616">
    <property type="term" value="F:oxidoreductase activity, acting on the CH-OH group of donors, NAD or NADP as acceptor"/>
    <property type="evidence" value="ECO:0000318"/>
    <property type="project" value="GO_Central"/>
</dbReference>
<dbReference type="PANTHER" id="PTHR22941:SF26">
    <property type="entry name" value="SERPENTINE RECEPTOR, CLASS H"/>
    <property type="match status" value="1"/>
</dbReference>
<dbReference type="InterPro" id="IPR053220">
    <property type="entry name" value="Nematode_rcpt-like_serp_H"/>
</dbReference>
<dbReference type="InterPro" id="IPR020904">
    <property type="entry name" value="Sc_DH/Rdtase_CS"/>
</dbReference>
<evidence type="ECO:0000313" key="2">
    <source>
        <dbReference type="Proteomes" id="UP000005239"/>
    </source>
</evidence>
<dbReference type="InterPro" id="IPR019429">
    <property type="entry name" value="7TM_GPCR_serpentine_rcpt_Sri"/>
</dbReference>
<dbReference type="PANTHER" id="PTHR22941">
    <property type="entry name" value="SERPENTINE RECEPTOR"/>
    <property type="match status" value="1"/>
</dbReference>
<dbReference type="AlphaFoldDB" id="A0A2A6CQC8"/>
<dbReference type="InterPro" id="IPR002347">
    <property type="entry name" value="SDR_fam"/>
</dbReference>
<organism evidence="1 2">
    <name type="scientific">Pristionchus pacificus</name>
    <name type="common">Parasitic nematode worm</name>
    <dbReference type="NCBI Taxonomy" id="54126"/>
    <lineage>
        <taxon>Eukaryota</taxon>
        <taxon>Metazoa</taxon>
        <taxon>Ecdysozoa</taxon>
        <taxon>Nematoda</taxon>
        <taxon>Chromadorea</taxon>
        <taxon>Rhabditida</taxon>
        <taxon>Rhabditina</taxon>
        <taxon>Diplogasteromorpha</taxon>
        <taxon>Diplogasteroidea</taxon>
        <taxon>Neodiplogasteridae</taxon>
        <taxon>Pristionchus</taxon>
    </lineage>
</organism>
<dbReference type="Gene3D" id="3.40.50.720">
    <property type="entry name" value="NAD(P)-binding Rossmann-like Domain"/>
    <property type="match status" value="1"/>
</dbReference>
<dbReference type="EnsemblMetazoa" id="PPA29737.1">
    <property type="protein sequence ID" value="PPA29737.1"/>
    <property type="gene ID" value="WBGene00202606"/>
</dbReference>
<dbReference type="Pfam" id="PF10318">
    <property type="entry name" value="7TM_GPCR_Srh"/>
    <property type="match status" value="1"/>
</dbReference>
<dbReference type="PRINTS" id="PR00081">
    <property type="entry name" value="GDHRDH"/>
</dbReference>
<dbReference type="Pfam" id="PF10327">
    <property type="entry name" value="7TM_GPCR_Sri"/>
    <property type="match status" value="1"/>
</dbReference>
<gene>
    <name evidence="1" type="primary">WBGene00202606</name>
</gene>
<reference evidence="1" key="2">
    <citation type="submission" date="2022-06" db="UniProtKB">
        <authorList>
            <consortium name="EnsemblMetazoa"/>
        </authorList>
    </citation>
    <scope>IDENTIFICATION</scope>
    <source>
        <strain evidence="1">PS312</strain>
    </source>
</reference>
<accession>A0A2A6CQC8</accession>
<accession>A0A8R1YI99</accession>
<proteinExistence type="predicted"/>
<dbReference type="PROSITE" id="PS00061">
    <property type="entry name" value="ADH_SHORT"/>
    <property type="match status" value="1"/>
</dbReference>